<reference evidence="2" key="1">
    <citation type="submission" date="2019-08" db="EMBL/GenBank/DDBJ databases">
        <authorList>
            <person name="Petit M.-A."/>
            <person name="Lossouarn J."/>
        </authorList>
    </citation>
    <scope>NUCLEOTIDE SEQUENCE [LARGE SCALE GENOMIC DNA]</scope>
</reference>
<organism evidence="1 2">
    <name type="scientific">Escherichia phage rV5_ev146</name>
    <dbReference type="NCBI Taxonomy" id="2695844"/>
    <lineage>
        <taxon>Viruses</taxon>
        <taxon>Duplodnaviria</taxon>
        <taxon>Heunggongvirae</taxon>
        <taxon>Uroviricota</taxon>
        <taxon>Caudoviricetes</taxon>
        <taxon>Vequintavirinae</taxon>
        <taxon>Vequintavirus</taxon>
        <taxon>Vequintavirus rV5ev146</taxon>
    </lineage>
</organism>
<protein>
    <submittedName>
        <fullName evidence="1">Uncharacterized protein</fullName>
    </submittedName>
</protein>
<sequence length="44" mass="4973">MKNYAIVILYVCLYSGVNCWLVDYSICQAGPFVVGKEETKRKGL</sequence>
<evidence type="ECO:0000313" key="1">
    <source>
        <dbReference type="EMBL" id="VVG93941.1"/>
    </source>
</evidence>
<dbReference type="Proteomes" id="UP000425947">
    <property type="component" value="Chromosome"/>
</dbReference>
<proteinExistence type="predicted"/>
<name>A0A653HBQ1_9CAUD</name>
<dbReference type="EMBL" id="LR699804">
    <property type="protein sequence ID" value="VVG93941.1"/>
    <property type="molecule type" value="Genomic_DNA"/>
</dbReference>
<evidence type="ECO:0000313" key="2">
    <source>
        <dbReference type="Proteomes" id="UP000425947"/>
    </source>
</evidence>
<keyword evidence="2" id="KW-1185">Reference proteome</keyword>
<accession>A0A653HBQ1</accession>